<dbReference type="InterPro" id="IPR000387">
    <property type="entry name" value="Tyr_Pase_dom"/>
</dbReference>
<evidence type="ECO:0000259" key="2">
    <source>
        <dbReference type="PROSITE" id="PS50056"/>
    </source>
</evidence>
<evidence type="ECO:0000259" key="1">
    <source>
        <dbReference type="PROSITE" id="PS50055"/>
    </source>
</evidence>
<dbReference type="SUPFAM" id="SSF52799">
    <property type="entry name" value="(Phosphotyrosine protein) phosphatases II"/>
    <property type="match status" value="1"/>
</dbReference>
<organism evidence="3 4">
    <name type="scientific">Plectus sambesii</name>
    <dbReference type="NCBI Taxonomy" id="2011161"/>
    <lineage>
        <taxon>Eukaryota</taxon>
        <taxon>Metazoa</taxon>
        <taxon>Ecdysozoa</taxon>
        <taxon>Nematoda</taxon>
        <taxon>Chromadorea</taxon>
        <taxon>Plectida</taxon>
        <taxon>Plectina</taxon>
        <taxon>Plectoidea</taxon>
        <taxon>Plectidae</taxon>
        <taxon>Plectus</taxon>
    </lineage>
</organism>
<dbReference type="InterPro" id="IPR003595">
    <property type="entry name" value="Tyr_Pase_cat"/>
</dbReference>
<dbReference type="WBParaSite" id="PSAMB.scaffold2506size31985.g18092.t1">
    <property type="protein sequence ID" value="PSAMB.scaffold2506size31985.g18092.t1"/>
    <property type="gene ID" value="PSAMB.scaffold2506size31985.g18092"/>
</dbReference>
<dbReference type="PANTHER" id="PTHR45706:SF4">
    <property type="entry name" value="TYROSINE-PROTEIN PHOSPHATASE"/>
    <property type="match status" value="1"/>
</dbReference>
<dbReference type="PRINTS" id="PR00700">
    <property type="entry name" value="PRTYPHPHTASE"/>
</dbReference>
<proteinExistence type="predicted"/>
<dbReference type="SMART" id="SM00194">
    <property type="entry name" value="PTPc"/>
    <property type="match status" value="1"/>
</dbReference>
<dbReference type="CDD" id="cd00047">
    <property type="entry name" value="PTPc"/>
    <property type="match status" value="1"/>
</dbReference>
<dbReference type="Gene3D" id="3.90.190.10">
    <property type="entry name" value="Protein tyrosine phosphatase superfamily"/>
    <property type="match status" value="1"/>
</dbReference>
<dbReference type="PROSITE" id="PS50056">
    <property type="entry name" value="TYR_PHOSPHATASE_2"/>
    <property type="match status" value="1"/>
</dbReference>
<evidence type="ECO:0000313" key="4">
    <source>
        <dbReference type="WBParaSite" id="PSAMB.scaffold2506size31985.g18092.t1"/>
    </source>
</evidence>
<feature type="domain" description="Tyrosine specific protein phosphatases" evidence="2">
    <location>
        <begin position="90"/>
        <end position="139"/>
    </location>
</feature>
<feature type="domain" description="Tyrosine-protein phosphatase" evidence="1">
    <location>
        <begin position="1"/>
        <end position="148"/>
    </location>
</feature>
<dbReference type="GO" id="GO:0004725">
    <property type="term" value="F:protein tyrosine phosphatase activity"/>
    <property type="evidence" value="ECO:0007669"/>
    <property type="project" value="InterPro"/>
</dbReference>
<evidence type="ECO:0000313" key="3">
    <source>
        <dbReference type="Proteomes" id="UP000887566"/>
    </source>
</evidence>
<dbReference type="PROSITE" id="PS50055">
    <property type="entry name" value="TYR_PHOSPHATASE_PTP"/>
    <property type="match status" value="1"/>
</dbReference>
<dbReference type="InterPro" id="IPR000242">
    <property type="entry name" value="PTP_cat"/>
</dbReference>
<dbReference type="InterPro" id="IPR029021">
    <property type="entry name" value="Prot-tyrosine_phosphatase-like"/>
</dbReference>
<name>A0A914VU72_9BILA</name>
<dbReference type="PANTHER" id="PTHR45706">
    <property type="entry name" value="TYROSINE-PROTEIN PHOSPHATASE"/>
    <property type="match status" value="1"/>
</dbReference>
<accession>A0A914VU72</accession>
<dbReference type="Proteomes" id="UP000887566">
    <property type="component" value="Unplaced"/>
</dbReference>
<protein>
    <submittedName>
        <fullName evidence="4">Uncharacterized protein</fullName>
    </submittedName>
</protein>
<sequence length="150" mass="17388">MRKCEQYWPASGDSREIDSMVVSCSHVEQSRGRGWALRKFFLLRLHDREQRTFTQLQFHGWPDHGALKDSRKLIAFWRTARALLPKRSRSAGVGRTGEYILMETLVLVFESGSPIDSIQVVKLMRDQRMATVQTDDQFVFACRAALAYYD</sequence>
<reference evidence="4" key="1">
    <citation type="submission" date="2022-11" db="UniProtKB">
        <authorList>
            <consortium name="WormBaseParasite"/>
        </authorList>
    </citation>
    <scope>IDENTIFICATION</scope>
</reference>
<keyword evidence="3" id="KW-1185">Reference proteome</keyword>
<dbReference type="Pfam" id="PF00102">
    <property type="entry name" value="Y_phosphatase"/>
    <property type="match status" value="1"/>
</dbReference>
<dbReference type="AlphaFoldDB" id="A0A914VU72"/>
<dbReference type="SMART" id="SM00404">
    <property type="entry name" value="PTPc_motif"/>
    <property type="match status" value="1"/>
</dbReference>